<sequence>MNEQANTVAKEKRGLLILAHGSKVKETDETVKRLAEAVKVQIADTFDAVGYGFLQMANPTMAEAARQLAEAGVTHVHIAPFFLFRGNHLREDIPEELENLKKEYPHLNFTMGGSIGDHPAMTRVLLDQIEKDLSA</sequence>
<protein>
    <submittedName>
        <fullName evidence="3">CbiX protein</fullName>
    </submittedName>
</protein>
<dbReference type="Pfam" id="PF01903">
    <property type="entry name" value="CbiX"/>
    <property type="match status" value="1"/>
</dbReference>
<reference evidence="3" key="1">
    <citation type="submission" date="2017-05" db="EMBL/GenBank/DDBJ databases">
        <authorList>
            <person name="Varghese N."/>
            <person name="Submissions S."/>
        </authorList>
    </citation>
    <scope>NUCLEOTIDE SEQUENCE</scope>
    <source>
        <strain evidence="3">Su22</strain>
    </source>
</reference>
<dbReference type="Gene3D" id="3.40.50.1400">
    <property type="match status" value="1"/>
</dbReference>
<accession>A0AA45WW92</accession>
<dbReference type="RefSeq" id="WP_283409227.1">
    <property type="nucleotide sequence ID" value="NZ_FXUF01000006.1"/>
</dbReference>
<evidence type="ECO:0000313" key="3">
    <source>
        <dbReference type="EMBL" id="SMP56246.1"/>
    </source>
</evidence>
<dbReference type="PANTHER" id="PTHR33542:SF3">
    <property type="entry name" value="SIROHYDROCHLORIN FERROCHELATASE, CHLOROPLASTIC"/>
    <property type="match status" value="1"/>
</dbReference>
<dbReference type="CDD" id="cd03416">
    <property type="entry name" value="CbiX_SirB_N"/>
    <property type="match status" value="1"/>
</dbReference>
<dbReference type="Proteomes" id="UP001158066">
    <property type="component" value="Unassembled WGS sequence"/>
</dbReference>
<keyword evidence="1" id="KW-0479">Metal-binding</keyword>
<proteinExistence type="predicted"/>
<dbReference type="EMBL" id="FXUF01000006">
    <property type="protein sequence ID" value="SMP56246.1"/>
    <property type="molecule type" value="Genomic_DNA"/>
</dbReference>
<evidence type="ECO:0000256" key="1">
    <source>
        <dbReference type="ARBA" id="ARBA00022723"/>
    </source>
</evidence>
<keyword evidence="4" id="KW-1185">Reference proteome</keyword>
<dbReference type="InterPro" id="IPR002762">
    <property type="entry name" value="CbiX-like"/>
</dbReference>
<dbReference type="SUPFAM" id="SSF53800">
    <property type="entry name" value="Chelatase"/>
    <property type="match status" value="1"/>
</dbReference>
<dbReference type="PANTHER" id="PTHR33542">
    <property type="entry name" value="SIROHYDROCHLORIN FERROCHELATASE, CHLOROPLASTIC"/>
    <property type="match status" value="1"/>
</dbReference>
<keyword evidence="2" id="KW-0456">Lyase</keyword>
<dbReference type="InterPro" id="IPR050963">
    <property type="entry name" value="Sirohydro_Cobaltochel/CbiX"/>
</dbReference>
<dbReference type="GO" id="GO:0046872">
    <property type="term" value="F:metal ion binding"/>
    <property type="evidence" value="ECO:0007669"/>
    <property type="project" value="UniProtKB-KW"/>
</dbReference>
<organism evidence="3 4">
    <name type="scientific">Anoxynatronum buryatiense</name>
    <dbReference type="NCBI Taxonomy" id="489973"/>
    <lineage>
        <taxon>Bacteria</taxon>
        <taxon>Bacillati</taxon>
        <taxon>Bacillota</taxon>
        <taxon>Clostridia</taxon>
        <taxon>Eubacteriales</taxon>
        <taxon>Clostridiaceae</taxon>
        <taxon>Anoxynatronum</taxon>
    </lineage>
</organism>
<evidence type="ECO:0000256" key="2">
    <source>
        <dbReference type="ARBA" id="ARBA00023239"/>
    </source>
</evidence>
<gene>
    <name evidence="3" type="ORF">SAMN06296020_10657</name>
</gene>
<name>A0AA45WW92_9CLOT</name>
<comment type="caution">
    <text evidence="3">The sequence shown here is derived from an EMBL/GenBank/DDBJ whole genome shotgun (WGS) entry which is preliminary data.</text>
</comment>
<dbReference type="GO" id="GO:0016829">
    <property type="term" value="F:lyase activity"/>
    <property type="evidence" value="ECO:0007669"/>
    <property type="project" value="UniProtKB-KW"/>
</dbReference>
<dbReference type="AlphaFoldDB" id="A0AA45WW92"/>
<evidence type="ECO:0000313" key="4">
    <source>
        <dbReference type="Proteomes" id="UP001158066"/>
    </source>
</evidence>